<dbReference type="InterPro" id="IPR013328">
    <property type="entry name" value="6PGD_dom2"/>
</dbReference>
<evidence type="ECO:0000256" key="4">
    <source>
        <dbReference type="ARBA" id="ARBA00022456"/>
    </source>
</evidence>
<evidence type="ECO:0000256" key="1">
    <source>
        <dbReference type="ARBA" id="ARBA00005109"/>
    </source>
</evidence>
<dbReference type="EC" id="1.1.1.31" evidence="3"/>
<dbReference type="GO" id="GO:0050661">
    <property type="term" value="F:NADP binding"/>
    <property type="evidence" value="ECO:0007669"/>
    <property type="project" value="InterPro"/>
</dbReference>
<dbReference type="Proteomes" id="UP000193986">
    <property type="component" value="Unassembled WGS sequence"/>
</dbReference>
<keyword evidence="4" id="KW-0101">Branched-chain amino acid catabolism</keyword>
<evidence type="ECO:0000259" key="8">
    <source>
        <dbReference type="Pfam" id="PF03446"/>
    </source>
</evidence>
<name>A0A1Y2AGW2_9TREE</name>
<comment type="caution">
    <text evidence="10">The sequence shown here is derived from an EMBL/GenBank/DDBJ whole genome shotgun (WGS) entry which is preliminary data.</text>
</comment>
<accession>A0A1Y2AGW2</accession>
<dbReference type="STRING" id="71784.A0A1Y2AGW2"/>
<evidence type="ECO:0000256" key="6">
    <source>
        <dbReference type="ARBA" id="ARBA00023027"/>
    </source>
</evidence>
<evidence type="ECO:0000313" key="10">
    <source>
        <dbReference type="EMBL" id="ORY21848.1"/>
    </source>
</evidence>
<dbReference type="GO" id="GO:0008442">
    <property type="term" value="F:3-hydroxyisobutyrate dehydrogenase activity"/>
    <property type="evidence" value="ECO:0007669"/>
    <property type="project" value="UniProtKB-EC"/>
</dbReference>
<feature type="domain" description="3-hydroxyisobutyrate dehydrogenase-like NAD-binding" evidence="9">
    <location>
        <begin position="225"/>
        <end position="352"/>
    </location>
</feature>
<sequence>MIPSIARLSRSSTIGWIGLGAMGHPMALNLFTKTCQALQPDRPLPRFVICEPSDKHAHAFLAELGGLASQVDRVGSGREVAQAAARVITMLPSTPQVESVYLDSGTGILRGLKDVPSDTQPLQVGLGSKDSTIQPVPRNHAPHTLLIDQTTLDPTFAISLAERVHSTVPRTVLLDAPVSGGIIAARAGTLSIMLGSPSPLATSLAIPLLQNMAREGGIVECGKNGAGIGAKVCNNLILAINQIALAEGLSLGKSLGIQENILHEVINSSSGQSWSSRSNTPLASVPLSPGSRAFQGGFQSRLMLKDVGLALHAAHQHDLPTPLGWAAESVYSAVCTENDGEMAGKDFSVVYEWLRRKQAEGVERGWKDDLNSPTS</sequence>
<feature type="domain" description="6-phosphogluconate dehydrogenase NADP-binding" evidence="8">
    <location>
        <begin position="137"/>
        <end position="214"/>
    </location>
</feature>
<comment type="similarity">
    <text evidence="2">Belongs to the HIBADH-related family. 3-hydroxyisobutyrate dehydrogenase subfamily.</text>
</comment>
<reference evidence="10 11" key="1">
    <citation type="submission" date="2016-07" db="EMBL/GenBank/DDBJ databases">
        <title>Pervasive Adenine N6-methylation of Active Genes in Fungi.</title>
        <authorList>
            <consortium name="DOE Joint Genome Institute"/>
            <person name="Mondo S.J."/>
            <person name="Dannebaum R.O."/>
            <person name="Kuo R.C."/>
            <person name="Labutti K."/>
            <person name="Haridas S."/>
            <person name="Kuo A."/>
            <person name="Salamov A."/>
            <person name="Ahrendt S.R."/>
            <person name="Lipzen A."/>
            <person name="Sullivan W."/>
            <person name="Andreopoulos W.B."/>
            <person name="Clum A."/>
            <person name="Lindquist E."/>
            <person name="Daum C."/>
            <person name="Ramamoorthy G.K."/>
            <person name="Gryganskyi A."/>
            <person name="Culley D."/>
            <person name="Magnuson J.K."/>
            <person name="James T.Y."/>
            <person name="O'Malley M.A."/>
            <person name="Stajich J.E."/>
            <person name="Spatafora J.W."/>
            <person name="Visel A."/>
            <person name="Grigoriev I.V."/>
        </authorList>
    </citation>
    <scope>NUCLEOTIDE SEQUENCE [LARGE SCALE GENOMIC DNA]</scope>
    <source>
        <strain evidence="10 11">68-887.2</strain>
    </source>
</reference>
<keyword evidence="11" id="KW-1185">Reference proteome</keyword>
<dbReference type="PANTHER" id="PTHR22981">
    <property type="entry name" value="3-HYDROXYISOBUTYRATE DEHYDROGENASE-RELATED"/>
    <property type="match status" value="1"/>
</dbReference>
<feature type="domain" description="6-phosphogluconate dehydrogenase NADP-binding" evidence="8">
    <location>
        <begin position="13"/>
        <end position="113"/>
    </location>
</feature>
<dbReference type="AlphaFoldDB" id="A0A1Y2AGW2"/>
<organism evidence="10 11">
    <name type="scientific">Naematelia encephala</name>
    <dbReference type="NCBI Taxonomy" id="71784"/>
    <lineage>
        <taxon>Eukaryota</taxon>
        <taxon>Fungi</taxon>
        <taxon>Dikarya</taxon>
        <taxon>Basidiomycota</taxon>
        <taxon>Agaricomycotina</taxon>
        <taxon>Tremellomycetes</taxon>
        <taxon>Tremellales</taxon>
        <taxon>Naemateliaceae</taxon>
        <taxon>Naematelia</taxon>
    </lineage>
</organism>
<dbReference type="Pfam" id="PF03446">
    <property type="entry name" value="NAD_binding_2"/>
    <property type="match status" value="2"/>
</dbReference>
<dbReference type="SUPFAM" id="SSF48179">
    <property type="entry name" value="6-phosphogluconate dehydrogenase C-terminal domain-like"/>
    <property type="match status" value="1"/>
</dbReference>
<dbReference type="InterPro" id="IPR006115">
    <property type="entry name" value="6PGDH_NADP-bd"/>
</dbReference>
<evidence type="ECO:0000256" key="2">
    <source>
        <dbReference type="ARBA" id="ARBA00006013"/>
    </source>
</evidence>
<evidence type="ECO:0000256" key="3">
    <source>
        <dbReference type="ARBA" id="ARBA00012991"/>
    </source>
</evidence>
<dbReference type="OrthoDB" id="435038at2759"/>
<dbReference type="SUPFAM" id="SSF51735">
    <property type="entry name" value="NAD(P)-binding Rossmann-fold domains"/>
    <property type="match status" value="1"/>
</dbReference>
<dbReference type="FunFam" id="1.10.1040.10:FF:000006">
    <property type="entry name" value="3-hydroxyisobutyrate dehydrogenase"/>
    <property type="match status" value="1"/>
</dbReference>
<evidence type="ECO:0000256" key="5">
    <source>
        <dbReference type="ARBA" id="ARBA00023002"/>
    </source>
</evidence>
<proteinExistence type="inferred from homology"/>
<dbReference type="Gene3D" id="1.10.1040.10">
    <property type="entry name" value="N-(1-d-carboxylethyl)-l-norvaline Dehydrogenase, domain 2"/>
    <property type="match status" value="1"/>
</dbReference>
<protein>
    <recommendedName>
        <fullName evidence="3">3-hydroxyisobutyrate dehydrogenase</fullName>
        <ecNumber evidence="3">1.1.1.31</ecNumber>
    </recommendedName>
</protein>
<dbReference type="GO" id="GO:0005739">
    <property type="term" value="C:mitochondrion"/>
    <property type="evidence" value="ECO:0007669"/>
    <property type="project" value="TreeGrafter"/>
</dbReference>
<dbReference type="GO" id="GO:0051287">
    <property type="term" value="F:NAD binding"/>
    <property type="evidence" value="ECO:0007669"/>
    <property type="project" value="InterPro"/>
</dbReference>
<dbReference type="PANTHER" id="PTHR22981:SF7">
    <property type="entry name" value="3-HYDROXYISOBUTYRATE DEHYDROGENASE, MITOCHONDRIAL"/>
    <property type="match status" value="1"/>
</dbReference>
<dbReference type="InterPro" id="IPR029154">
    <property type="entry name" value="HIBADH-like_NADP-bd"/>
</dbReference>
<evidence type="ECO:0000256" key="7">
    <source>
        <dbReference type="ARBA" id="ARBA00049197"/>
    </source>
</evidence>
<gene>
    <name evidence="10" type="ORF">BCR39DRAFT_552721</name>
</gene>
<evidence type="ECO:0000259" key="9">
    <source>
        <dbReference type="Pfam" id="PF14833"/>
    </source>
</evidence>
<dbReference type="Pfam" id="PF14833">
    <property type="entry name" value="NAD_binding_11"/>
    <property type="match status" value="1"/>
</dbReference>
<comment type="pathway">
    <text evidence="1">Amino-acid degradation; L-valine degradation.</text>
</comment>
<dbReference type="GO" id="GO:0006574">
    <property type="term" value="P:L-valine catabolic process"/>
    <property type="evidence" value="ECO:0007669"/>
    <property type="project" value="TreeGrafter"/>
</dbReference>
<evidence type="ECO:0000313" key="11">
    <source>
        <dbReference type="Proteomes" id="UP000193986"/>
    </source>
</evidence>
<dbReference type="EMBL" id="MCFC01000103">
    <property type="protein sequence ID" value="ORY21848.1"/>
    <property type="molecule type" value="Genomic_DNA"/>
</dbReference>
<dbReference type="InterPro" id="IPR008927">
    <property type="entry name" value="6-PGluconate_DH-like_C_sf"/>
</dbReference>
<dbReference type="InterPro" id="IPR036291">
    <property type="entry name" value="NAD(P)-bd_dom_sf"/>
</dbReference>
<dbReference type="InParanoid" id="A0A1Y2AGW2"/>
<dbReference type="Gene3D" id="3.40.50.720">
    <property type="entry name" value="NAD(P)-binding Rossmann-like Domain"/>
    <property type="match status" value="1"/>
</dbReference>
<comment type="catalytic activity">
    <reaction evidence="7">
        <text>3-hydroxy-2-methylpropanoate + NAD(+) = 2-methyl-3-oxopropanoate + NADH + H(+)</text>
        <dbReference type="Rhea" id="RHEA:17681"/>
        <dbReference type="ChEBI" id="CHEBI:11805"/>
        <dbReference type="ChEBI" id="CHEBI:15378"/>
        <dbReference type="ChEBI" id="CHEBI:57540"/>
        <dbReference type="ChEBI" id="CHEBI:57700"/>
        <dbReference type="ChEBI" id="CHEBI:57945"/>
        <dbReference type="EC" id="1.1.1.31"/>
    </reaction>
</comment>
<keyword evidence="5" id="KW-0560">Oxidoreductase</keyword>
<keyword evidence="6" id="KW-0520">NAD</keyword>